<name>U4LD13_PYROM</name>
<reference evidence="1 2" key="1">
    <citation type="journal article" date="2013" name="PLoS Genet.">
        <title>The genome and development-dependent transcriptomes of Pyronema confluens: a window into fungal evolution.</title>
        <authorList>
            <person name="Traeger S."/>
            <person name="Altegoer F."/>
            <person name="Freitag M."/>
            <person name="Gabaldon T."/>
            <person name="Kempken F."/>
            <person name="Kumar A."/>
            <person name="Marcet-Houben M."/>
            <person name="Poggeler S."/>
            <person name="Stajich J.E."/>
            <person name="Nowrousian M."/>
        </authorList>
    </citation>
    <scope>NUCLEOTIDE SEQUENCE [LARGE SCALE GENOMIC DNA]</scope>
    <source>
        <strain evidence="2">CBS 100304</strain>
        <tissue evidence="1">Vegetative mycelium</tissue>
    </source>
</reference>
<dbReference type="EMBL" id="HF935695">
    <property type="protein sequence ID" value="CCX12283.1"/>
    <property type="molecule type" value="Genomic_DNA"/>
</dbReference>
<evidence type="ECO:0000313" key="1">
    <source>
        <dbReference type="EMBL" id="CCX12283.1"/>
    </source>
</evidence>
<dbReference type="AlphaFoldDB" id="U4LD13"/>
<proteinExistence type="predicted"/>
<evidence type="ECO:0000313" key="2">
    <source>
        <dbReference type="Proteomes" id="UP000018144"/>
    </source>
</evidence>
<protein>
    <submittedName>
        <fullName evidence="1">Uncharacterized protein</fullName>
    </submittedName>
</protein>
<keyword evidence="2" id="KW-1185">Reference proteome</keyword>
<gene>
    <name evidence="1" type="ORF">PCON_11877</name>
</gene>
<sequence>MVAKNMVGPEHRTFVKDYLIKNLPNTSWRSWRSARAIKEFLKEIPRNPAPRHEYQLLGKILFYIMDTNHNSVEGDKRLLIDHLKTIERRKEDSLTRRISKTVIIFLYLRRVSRVIPTTASGFSWLATVNESCKRDKYFKKSKVEPMEQVLHLLELSPIKETLAK</sequence>
<organism evidence="1 2">
    <name type="scientific">Pyronema omphalodes (strain CBS 100304)</name>
    <name type="common">Pyronema confluens</name>
    <dbReference type="NCBI Taxonomy" id="1076935"/>
    <lineage>
        <taxon>Eukaryota</taxon>
        <taxon>Fungi</taxon>
        <taxon>Dikarya</taxon>
        <taxon>Ascomycota</taxon>
        <taxon>Pezizomycotina</taxon>
        <taxon>Pezizomycetes</taxon>
        <taxon>Pezizales</taxon>
        <taxon>Pyronemataceae</taxon>
        <taxon>Pyronema</taxon>
    </lineage>
</organism>
<dbReference type="Proteomes" id="UP000018144">
    <property type="component" value="Unassembled WGS sequence"/>
</dbReference>
<accession>U4LD13</accession>